<dbReference type="PROSITE" id="PS51904">
    <property type="entry name" value="GLYCOSYL_HYDROL_F25_2"/>
    <property type="match status" value="1"/>
</dbReference>
<comment type="similarity">
    <text evidence="1">Belongs to the glycosyl hydrolase 25 family.</text>
</comment>
<accession>A0A7H2BLY5</accession>
<evidence type="ECO:0000313" key="6">
    <source>
        <dbReference type="Proteomes" id="UP000516421"/>
    </source>
</evidence>
<feature type="domain" description="M23ase beta-sheet core" evidence="4">
    <location>
        <begin position="252"/>
        <end position="360"/>
    </location>
</feature>
<dbReference type="SUPFAM" id="SSF51261">
    <property type="entry name" value="Duplicated hybrid motif"/>
    <property type="match status" value="1"/>
</dbReference>
<dbReference type="Gene3D" id="3.20.20.80">
    <property type="entry name" value="Glycosidases"/>
    <property type="match status" value="1"/>
</dbReference>
<dbReference type="Proteomes" id="UP000516421">
    <property type="component" value="Chromosome"/>
</dbReference>
<evidence type="ECO:0000313" key="5">
    <source>
        <dbReference type="EMBL" id="QNV40681.1"/>
    </source>
</evidence>
<keyword evidence="3" id="KW-0326">Glycosidase</keyword>
<dbReference type="EMBL" id="CP061538">
    <property type="protein sequence ID" value="QNV40681.1"/>
    <property type="molecule type" value="Genomic_DNA"/>
</dbReference>
<dbReference type="InterPro" id="IPR011055">
    <property type="entry name" value="Dup_hybrid_motif"/>
</dbReference>
<dbReference type="KEGG" id="rama:IDM48_04565"/>
<dbReference type="GO" id="GO:0003796">
    <property type="term" value="F:lysozyme activity"/>
    <property type="evidence" value="ECO:0007669"/>
    <property type="project" value="InterPro"/>
</dbReference>
<gene>
    <name evidence="5" type="ORF">IDM48_04565</name>
</gene>
<dbReference type="InterPro" id="IPR017853">
    <property type="entry name" value="GH"/>
</dbReference>
<reference evidence="5 6" key="1">
    <citation type="submission" date="2020-09" db="EMBL/GenBank/DDBJ databases">
        <title>Investigation of environmental microbe.</title>
        <authorList>
            <person name="Ou Y."/>
            <person name="Kang Q."/>
        </authorList>
    </citation>
    <scope>NUCLEOTIDE SEQUENCE [LARGE SCALE GENOMIC DNA]</scope>
    <source>
        <strain evidence="5 6">KJZ-9</strain>
    </source>
</reference>
<dbReference type="InterPro" id="IPR002053">
    <property type="entry name" value="Glyco_hydro_25"/>
</dbReference>
<evidence type="ECO:0000256" key="3">
    <source>
        <dbReference type="ARBA" id="ARBA00023295"/>
    </source>
</evidence>
<proteinExistence type="inferred from homology"/>
<dbReference type="CDD" id="cd12797">
    <property type="entry name" value="M23_peptidase"/>
    <property type="match status" value="1"/>
</dbReference>
<sequence length="514" mass="56168">MLNGIDVSNYQAGLSQDVMAKADVIICKATEGTGYQDPHLPDLFTKAVSAGKKVGAYHFWRPGASGTVQADYFVDYLQATQMSPDFAVLDFEDESDLANEAGAVEFMRRVQERLGIPVWFYVYVAPLKQYGYWKIRKNFKIWLAGYYLGYNQINGFVPPMSLDEYILFNQIDSTGIDFAGWQFTPVGRLPGYAGDLDLNVFFEDAFTGSTAPAVGTAQTVTLEPVTGYPVTQNFGDGAGLTVNGVKTNVGGAHTGIDFATPVGTSAVALESGTVLWADWGANLPQTNWADRWYLGGGGFGGLAIDPGIVVVIQHPGYISTYSHLSATSLNVGDSVIQGQEVGKTGATGFVSGAHLHFEVLPTPTNYQTDHTNLNIIYGRVDPRPYFVQTVENQRVVDGAATLRVALEKEKKELSILTEKFKNFKTGGETDAATELGWLPQNFQTVFESISNIRKEVLNQKILKQGGTQKKGETTSLALEVSYMADNFARTHQALDRIEKRIAQIDARLNEIEGK</sequence>
<dbReference type="GO" id="GO:0004222">
    <property type="term" value="F:metalloendopeptidase activity"/>
    <property type="evidence" value="ECO:0007669"/>
    <property type="project" value="TreeGrafter"/>
</dbReference>
<protein>
    <submittedName>
        <fullName evidence="5">Peptidoglycan DD-metalloendopeptidase family protein</fullName>
    </submittedName>
</protein>
<dbReference type="PANTHER" id="PTHR21666">
    <property type="entry name" value="PEPTIDASE-RELATED"/>
    <property type="match status" value="1"/>
</dbReference>
<name>A0A7H2BLY5_9MICC</name>
<dbReference type="Pfam" id="PF01183">
    <property type="entry name" value="Glyco_hydro_25"/>
    <property type="match status" value="1"/>
</dbReference>
<keyword evidence="6" id="KW-1185">Reference proteome</keyword>
<dbReference type="SMART" id="SM00641">
    <property type="entry name" value="Glyco_25"/>
    <property type="match status" value="1"/>
</dbReference>
<dbReference type="Pfam" id="PF01551">
    <property type="entry name" value="Peptidase_M23"/>
    <property type="match status" value="1"/>
</dbReference>
<dbReference type="GO" id="GO:0016998">
    <property type="term" value="P:cell wall macromolecule catabolic process"/>
    <property type="evidence" value="ECO:0007669"/>
    <property type="project" value="InterPro"/>
</dbReference>
<dbReference type="AlphaFoldDB" id="A0A7H2BLY5"/>
<dbReference type="InterPro" id="IPR050570">
    <property type="entry name" value="Cell_wall_metabolism_enzyme"/>
</dbReference>
<dbReference type="RefSeq" id="WP_190618276.1">
    <property type="nucleotide sequence ID" value="NZ_CP061538.1"/>
</dbReference>
<keyword evidence="2" id="KW-0378">Hydrolase</keyword>
<dbReference type="PANTHER" id="PTHR21666:SF270">
    <property type="entry name" value="MUREIN HYDROLASE ACTIVATOR ENVC"/>
    <property type="match status" value="1"/>
</dbReference>
<evidence type="ECO:0000259" key="4">
    <source>
        <dbReference type="Pfam" id="PF01551"/>
    </source>
</evidence>
<dbReference type="GO" id="GO:0009253">
    <property type="term" value="P:peptidoglycan catabolic process"/>
    <property type="evidence" value="ECO:0007669"/>
    <property type="project" value="InterPro"/>
</dbReference>
<evidence type="ECO:0000256" key="2">
    <source>
        <dbReference type="ARBA" id="ARBA00022801"/>
    </source>
</evidence>
<dbReference type="SUPFAM" id="SSF51445">
    <property type="entry name" value="(Trans)glycosidases"/>
    <property type="match status" value="1"/>
</dbReference>
<dbReference type="Gene3D" id="2.70.70.10">
    <property type="entry name" value="Glucose Permease (Domain IIA)"/>
    <property type="match status" value="1"/>
</dbReference>
<dbReference type="InterPro" id="IPR018077">
    <property type="entry name" value="Glyco_hydro_fam25_subgr"/>
</dbReference>
<organism evidence="5 6">
    <name type="scientific">Rothia amarae</name>
    <dbReference type="NCBI Taxonomy" id="169480"/>
    <lineage>
        <taxon>Bacteria</taxon>
        <taxon>Bacillati</taxon>
        <taxon>Actinomycetota</taxon>
        <taxon>Actinomycetes</taxon>
        <taxon>Micrococcales</taxon>
        <taxon>Micrococcaceae</taxon>
        <taxon>Rothia</taxon>
    </lineage>
</organism>
<evidence type="ECO:0000256" key="1">
    <source>
        <dbReference type="ARBA" id="ARBA00010646"/>
    </source>
</evidence>
<dbReference type="InterPro" id="IPR016047">
    <property type="entry name" value="M23ase_b-sheet_dom"/>
</dbReference>